<proteinExistence type="predicted"/>
<sequence>MVFKQLLDRVESGAPLSSGARWHSRFIKLLPRGEGSRLPRHAGRAPPTLRGGAQGRDWPWDAARGMSPSFSQRSRNLKRVYRYLATLRPWRHIRWGFAAYTGDDEKQITATINKMRPR</sequence>
<comment type="caution">
    <text evidence="2">The sequence shown here is derived from an EMBL/GenBank/DDBJ whole genome shotgun (WGS) entry which is preliminary data.</text>
</comment>
<dbReference type="EMBL" id="JARAKH010000008">
    <property type="protein sequence ID" value="KAK8402219.1"/>
    <property type="molecule type" value="Genomic_DNA"/>
</dbReference>
<name>A0AAW0URB4_SCYPA</name>
<dbReference type="Proteomes" id="UP001487740">
    <property type="component" value="Unassembled WGS sequence"/>
</dbReference>
<organism evidence="2 3">
    <name type="scientific">Scylla paramamosain</name>
    <name type="common">Mud crab</name>
    <dbReference type="NCBI Taxonomy" id="85552"/>
    <lineage>
        <taxon>Eukaryota</taxon>
        <taxon>Metazoa</taxon>
        <taxon>Ecdysozoa</taxon>
        <taxon>Arthropoda</taxon>
        <taxon>Crustacea</taxon>
        <taxon>Multicrustacea</taxon>
        <taxon>Malacostraca</taxon>
        <taxon>Eumalacostraca</taxon>
        <taxon>Eucarida</taxon>
        <taxon>Decapoda</taxon>
        <taxon>Pleocyemata</taxon>
        <taxon>Brachyura</taxon>
        <taxon>Eubrachyura</taxon>
        <taxon>Portunoidea</taxon>
        <taxon>Portunidae</taxon>
        <taxon>Portuninae</taxon>
        <taxon>Scylla</taxon>
    </lineage>
</organism>
<evidence type="ECO:0000313" key="2">
    <source>
        <dbReference type="EMBL" id="KAK8402219.1"/>
    </source>
</evidence>
<accession>A0AAW0URB4</accession>
<evidence type="ECO:0000256" key="1">
    <source>
        <dbReference type="SAM" id="MobiDB-lite"/>
    </source>
</evidence>
<evidence type="ECO:0000313" key="3">
    <source>
        <dbReference type="Proteomes" id="UP001487740"/>
    </source>
</evidence>
<gene>
    <name evidence="2" type="ORF">O3P69_001374</name>
</gene>
<dbReference type="AlphaFoldDB" id="A0AAW0URB4"/>
<feature type="region of interest" description="Disordered" evidence="1">
    <location>
        <begin position="34"/>
        <end position="69"/>
    </location>
</feature>
<reference evidence="2 3" key="1">
    <citation type="submission" date="2023-03" db="EMBL/GenBank/DDBJ databases">
        <title>High-quality genome of Scylla paramamosain provides insights in environmental adaptation.</title>
        <authorList>
            <person name="Zhang L."/>
        </authorList>
    </citation>
    <scope>NUCLEOTIDE SEQUENCE [LARGE SCALE GENOMIC DNA]</scope>
    <source>
        <strain evidence="2">LZ_2023a</strain>
        <tissue evidence="2">Muscle</tissue>
    </source>
</reference>
<protein>
    <submittedName>
        <fullName evidence="2">Uncharacterized protein</fullName>
    </submittedName>
</protein>
<keyword evidence="3" id="KW-1185">Reference proteome</keyword>